<comment type="caution">
    <text evidence="3">The sequence shown here is derived from an EMBL/GenBank/DDBJ whole genome shotgun (WGS) entry which is preliminary data.</text>
</comment>
<evidence type="ECO:0000313" key="3">
    <source>
        <dbReference type="EMBL" id="RKR14029.1"/>
    </source>
</evidence>
<dbReference type="EMBL" id="RBIQ01000007">
    <property type="protein sequence ID" value="RKR14029.1"/>
    <property type="molecule type" value="Genomic_DNA"/>
</dbReference>
<keyword evidence="4" id="KW-1185">Reference proteome</keyword>
<evidence type="ECO:0000256" key="1">
    <source>
        <dbReference type="SAM" id="SignalP"/>
    </source>
</evidence>
<dbReference type="NCBIfam" id="TIGR04131">
    <property type="entry name" value="Bac_Flav_CTERM"/>
    <property type="match status" value="1"/>
</dbReference>
<dbReference type="InterPro" id="IPR044023">
    <property type="entry name" value="Ig_7"/>
</dbReference>
<dbReference type="Pfam" id="PF13585">
    <property type="entry name" value="CHU_C"/>
    <property type="match status" value="1"/>
</dbReference>
<keyword evidence="1" id="KW-0732">Signal</keyword>
<evidence type="ECO:0000313" key="4">
    <source>
        <dbReference type="Proteomes" id="UP000269412"/>
    </source>
</evidence>
<sequence>MTNQSHKTIYYKWFIFLCLLNFSVASYAQCAGTDTTVTICDKYSDTNNQSYDLNDALIGELPGGTWSTNDPAVYFALQENTGILNLWRIHYAGTHVFTYTNNLCGDSATVTIDLGGYSGEDNIEGDANACSDDAGVDLNRFLGDQINDILPDVNGLWEEDPSTFTGYLNNNLFNAEEAGPGNYTFTYTVAPVGGCPESISTIILKVHPRARSGESQGLVICNNEDFSIYTNVNLNDLLTDEDSEGTWSDNSGTNQLSDLSDNIIDIQQIYNDFGVGEYSFTYLVYPTPYHPVCQESSTIVSITILPTLIGTLDVDNYCVSQDTYPVSLSYDDTYLYNGTYDITYRLSGVTQTETVTAILTDGVGSFNIEKSTAPTNSTVTLNITSIEGTSPSQVVCPSILVPSVDFLITNPSASSTNKCVNTDVTVDFINIFDTTEVLSNQNHTINYSITNPSGIVTNLSESAVNFTNGAASLTIPGTNFVEGGDYDFNFEIVGGLDLGCTISSSSSITPTPSEIQLDLVVDNNCDATLIDVLIDAPTLTNGTYSITYDVIDQLSNNVLTQNSINFSGGTASYQIDVAGFAQGNYTVSVRSSQNDTTPCRIEFDFELQENFARGGVPDAPVVDALQTFCLNNYANSGPTLEDISVTATGTILFYSTATDTSILPITTALVNGEDYFISNTDLNNNCEGSNRVQVVTMLTNPEGPTVTESNPEFCAADNATVSNLSVNVPNGDTTVWYDALTGGNLLDQNTILENGTSYFASSENTNGCHSTDRVEVTPIIHELEPATLEFTTLSLCGLDNPTVTNLAVLENSNSYETRWFINAESTTPLDSSTPLVANEMYYAESYNPITGCINPQRIAVTILLSNCEPDAYNFFIPDAFSPNGDGKNDLFFIPNIEIIFPDFTLEILNRYGSSMFKGDINNPAWDGTNNKSSIAPNGVYFYIINYNKEGYNPIQGDLYLNR</sequence>
<proteinExistence type="predicted"/>
<dbReference type="OrthoDB" id="1236981at2"/>
<dbReference type="InterPro" id="IPR026341">
    <property type="entry name" value="T9SS_type_B"/>
</dbReference>
<dbReference type="AlphaFoldDB" id="A0A495EBP8"/>
<organism evidence="3 4">
    <name type="scientific">Maribacter vaceletii</name>
    <dbReference type="NCBI Taxonomy" id="1206816"/>
    <lineage>
        <taxon>Bacteria</taxon>
        <taxon>Pseudomonadati</taxon>
        <taxon>Bacteroidota</taxon>
        <taxon>Flavobacteriia</taxon>
        <taxon>Flavobacteriales</taxon>
        <taxon>Flavobacteriaceae</taxon>
        <taxon>Maribacter</taxon>
    </lineage>
</organism>
<dbReference type="Pfam" id="PF19081">
    <property type="entry name" value="Ig_7"/>
    <property type="match status" value="1"/>
</dbReference>
<feature type="signal peptide" evidence="1">
    <location>
        <begin position="1"/>
        <end position="28"/>
    </location>
</feature>
<accession>A0A495EBP8</accession>
<dbReference type="Proteomes" id="UP000269412">
    <property type="component" value="Unassembled WGS sequence"/>
</dbReference>
<reference evidence="3 4" key="1">
    <citation type="submission" date="2018-10" db="EMBL/GenBank/DDBJ databases">
        <title>Genomic Encyclopedia of Archaeal and Bacterial Type Strains, Phase II (KMG-II): from individual species to whole genera.</title>
        <authorList>
            <person name="Goeker M."/>
        </authorList>
    </citation>
    <scope>NUCLEOTIDE SEQUENCE [LARGE SCALE GENOMIC DNA]</scope>
    <source>
        <strain evidence="3 4">DSM 25230</strain>
    </source>
</reference>
<feature type="domain" description="Ig-like" evidence="2">
    <location>
        <begin position="701"/>
        <end position="778"/>
    </location>
</feature>
<name>A0A495EBP8_9FLAO</name>
<evidence type="ECO:0000259" key="2">
    <source>
        <dbReference type="Pfam" id="PF19081"/>
    </source>
</evidence>
<feature type="chain" id="PRO_5019867988" evidence="1">
    <location>
        <begin position="29"/>
        <end position="962"/>
    </location>
</feature>
<dbReference type="RefSeq" id="WP_121062888.1">
    <property type="nucleotide sequence ID" value="NZ_RBIQ01000007.1"/>
</dbReference>
<gene>
    <name evidence="3" type="ORF">CLV91_0098</name>
</gene>
<protein>
    <submittedName>
        <fullName evidence="3">Gliding motility-associated-like protein</fullName>
    </submittedName>
</protein>